<dbReference type="PRINTS" id="PR00381">
    <property type="entry name" value="KINESINLIGHT"/>
</dbReference>
<comment type="function">
    <text evidence="4">Kinesin is a microtubule-associated force-producing protein that play a role in organelle transport.</text>
</comment>
<evidence type="ECO:0000313" key="6">
    <source>
        <dbReference type="Proteomes" id="UP000663889"/>
    </source>
</evidence>
<feature type="repeat" description="TPR" evidence="3">
    <location>
        <begin position="156"/>
        <end position="189"/>
    </location>
</feature>
<protein>
    <recommendedName>
        <fullName evidence="4">Kinesin light chain</fullName>
    </recommendedName>
</protein>
<accession>A0A814GC01</accession>
<feature type="repeat" description="TPR" evidence="3">
    <location>
        <begin position="240"/>
        <end position="273"/>
    </location>
</feature>
<comment type="subcellular location">
    <subcellularLocation>
        <location evidence="4">Cytoplasm</location>
        <location evidence="4">Cytoskeleton</location>
    </subcellularLocation>
</comment>
<gene>
    <name evidence="5" type="ORF">SEV965_LOCUS10484</name>
</gene>
<keyword evidence="4" id="KW-0493">Microtubule</keyword>
<keyword evidence="4" id="KW-0505">Motor protein</keyword>
<dbReference type="GO" id="GO:0005871">
    <property type="term" value="C:kinesin complex"/>
    <property type="evidence" value="ECO:0007669"/>
    <property type="project" value="UniProtKB-UniRule"/>
</dbReference>
<dbReference type="PANTHER" id="PTHR45641:SF19">
    <property type="entry name" value="NEPHROCYSTIN-3"/>
    <property type="match status" value="1"/>
</dbReference>
<dbReference type="EMBL" id="CAJNOU010000431">
    <property type="protein sequence ID" value="CAF0995104.1"/>
    <property type="molecule type" value="Genomic_DNA"/>
</dbReference>
<keyword evidence="2 3" id="KW-0802">TPR repeat</keyword>
<feature type="repeat" description="TPR" evidence="3">
    <location>
        <begin position="72"/>
        <end position="105"/>
    </location>
</feature>
<sequence>MGDYSKALEFYEKALEIREKALPPNHPSLVASYNNVGGVYNAMGEYSKALEFYEKALEIREKALPPNHPSLAASYNNVGGVYNAMGEYSKALEFYEKYLEMTKTALPPNHPDLGTSYNNIGGVYDDMGEYSKALEFYEKALEIREKALHSNHPSLAASYNNVGGVYNAMGEYSKALDFYEKYLEITKTALPSDHPDLGTSYNNIGGVYDDMGDYSKALEFYEKALEIREKALPRNHPDLTTSYNNIGLMYDNMGDYSKALEFYEKALEIREKALPPNHLSLAASYNNIGMAYFAMDNYSEALSFLEKALAIRQKTLPPTHPLIQTTTHNNIFYFYSIIFSLFICIMSIPLNSIDCPCLTNDCLQILIQHYSIHTTNDFALWLIKSLDKNKHLSSSIIECIQSCIIAHTANIEYRQISNRNSYKLNYLLFDNENILKDKCHLIFIYEYFNQNQWNKFFNIFLLRLFLENESIKINYINTNISLFDLNYFYYNYCCLNEKIFLQRNNLFEKFFFFNQCFHLETFENQLNFIENNQNSFQILIIDDFFSLIKPYLNLDRRIKAKILQLTYRLNRLAQKQSILIINGIILNTKKRIKNVQENFLIINDIRFDSFHADKYILFQSLTTIEKDIYINNLNKKNQDKHSIMSKFDLDDWININDGE</sequence>
<reference evidence="5" key="1">
    <citation type="submission" date="2021-02" db="EMBL/GenBank/DDBJ databases">
        <authorList>
            <person name="Nowell W R."/>
        </authorList>
    </citation>
    <scope>NUCLEOTIDE SEQUENCE</scope>
</reference>
<comment type="similarity">
    <text evidence="4">Belongs to the kinesin light chain family.</text>
</comment>
<comment type="caution">
    <text evidence="5">The sequence shown here is derived from an EMBL/GenBank/DDBJ whole genome shotgun (WGS) entry which is preliminary data.</text>
</comment>
<dbReference type="GO" id="GO:0005874">
    <property type="term" value="C:microtubule"/>
    <property type="evidence" value="ECO:0007669"/>
    <property type="project" value="UniProtKB-UniRule"/>
</dbReference>
<feature type="repeat" description="TPR" evidence="3">
    <location>
        <begin position="282"/>
        <end position="315"/>
    </location>
</feature>
<dbReference type="AlphaFoldDB" id="A0A814GC01"/>
<feature type="repeat" description="TPR" evidence="3">
    <location>
        <begin position="30"/>
        <end position="63"/>
    </location>
</feature>
<dbReference type="PROSITE" id="PS50005">
    <property type="entry name" value="TPR"/>
    <property type="match status" value="7"/>
</dbReference>
<dbReference type="Gene3D" id="1.25.40.10">
    <property type="entry name" value="Tetratricopeptide repeat domain"/>
    <property type="match status" value="3"/>
</dbReference>
<name>A0A814GC01_9BILA</name>
<feature type="repeat" description="TPR" evidence="3">
    <location>
        <begin position="198"/>
        <end position="231"/>
    </location>
</feature>
<dbReference type="SUPFAM" id="SSF48452">
    <property type="entry name" value="TPR-like"/>
    <property type="match status" value="2"/>
</dbReference>
<feature type="repeat" description="TPR" evidence="3">
    <location>
        <begin position="114"/>
        <end position="147"/>
    </location>
</feature>
<dbReference type="InterPro" id="IPR011990">
    <property type="entry name" value="TPR-like_helical_dom_sf"/>
</dbReference>
<dbReference type="Pfam" id="PF13374">
    <property type="entry name" value="TPR_10"/>
    <property type="match status" value="2"/>
</dbReference>
<keyword evidence="4" id="KW-0206">Cytoskeleton</keyword>
<organism evidence="5 6">
    <name type="scientific">Rotaria sordida</name>
    <dbReference type="NCBI Taxonomy" id="392033"/>
    <lineage>
        <taxon>Eukaryota</taxon>
        <taxon>Metazoa</taxon>
        <taxon>Spiralia</taxon>
        <taxon>Gnathifera</taxon>
        <taxon>Rotifera</taxon>
        <taxon>Eurotatoria</taxon>
        <taxon>Bdelloidea</taxon>
        <taxon>Philodinida</taxon>
        <taxon>Philodinidae</taxon>
        <taxon>Rotaria</taxon>
    </lineage>
</organism>
<dbReference type="PANTHER" id="PTHR45641">
    <property type="entry name" value="TETRATRICOPEPTIDE REPEAT PROTEIN (AFU_ORTHOLOGUE AFUA_6G03870)"/>
    <property type="match status" value="1"/>
</dbReference>
<evidence type="ECO:0000256" key="3">
    <source>
        <dbReference type="PROSITE-ProRule" id="PRU00339"/>
    </source>
</evidence>
<dbReference type="InterPro" id="IPR019734">
    <property type="entry name" value="TPR_rpt"/>
</dbReference>
<keyword evidence="1" id="KW-0677">Repeat</keyword>
<dbReference type="PROSITE" id="PS50293">
    <property type="entry name" value="TPR_REGION"/>
    <property type="match status" value="7"/>
</dbReference>
<dbReference type="Proteomes" id="UP000663889">
    <property type="component" value="Unassembled WGS sequence"/>
</dbReference>
<evidence type="ECO:0000313" key="5">
    <source>
        <dbReference type="EMBL" id="CAF0995104.1"/>
    </source>
</evidence>
<dbReference type="SMART" id="SM00028">
    <property type="entry name" value="TPR"/>
    <property type="match status" value="7"/>
</dbReference>
<evidence type="ECO:0000256" key="2">
    <source>
        <dbReference type="ARBA" id="ARBA00022803"/>
    </source>
</evidence>
<evidence type="ECO:0000256" key="1">
    <source>
        <dbReference type="ARBA" id="ARBA00022737"/>
    </source>
</evidence>
<proteinExistence type="inferred from homology"/>
<evidence type="ECO:0000256" key="4">
    <source>
        <dbReference type="RuleBase" id="RU367020"/>
    </source>
</evidence>
<dbReference type="Pfam" id="PF13424">
    <property type="entry name" value="TPR_12"/>
    <property type="match status" value="3"/>
</dbReference>
<keyword evidence="4" id="KW-0963">Cytoplasm</keyword>
<comment type="subunit">
    <text evidence="4">Oligomeric complex composed of two heavy chains and two light chains.</text>
</comment>